<reference evidence="1 2" key="1">
    <citation type="submission" date="2009-04" db="EMBL/GenBank/DDBJ databases">
        <authorList>
            <person name="Qin X."/>
            <person name="Bachman B."/>
            <person name="Battles P."/>
            <person name="Bell A."/>
            <person name="Bess C."/>
            <person name="Bickham C."/>
            <person name="Chaboub L."/>
            <person name="Chen D."/>
            <person name="Coyle M."/>
            <person name="Deiros D.R."/>
            <person name="Dinh H."/>
            <person name="Forbes L."/>
            <person name="Fowler G."/>
            <person name="Francisco L."/>
            <person name="Fu Q."/>
            <person name="Gubbala S."/>
            <person name="Hale W."/>
            <person name="Han Y."/>
            <person name="Hemphill L."/>
            <person name="Highlander S.K."/>
            <person name="Hirani K."/>
            <person name="Hogues M."/>
            <person name="Jackson L."/>
            <person name="Jakkamsetti A."/>
            <person name="Javaid M."/>
            <person name="Jiang H."/>
            <person name="Korchina V."/>
            <person name="Kovar C."/>
            <person name="Lara F."/>
            <person name="Lee S."/>
            <person name="Mata R."/>
            <person name="Mathew T."/>
            <person name="Moen C."/>
            <person name="Morales K."/>
            <person name="Munidasa M."/>
            <person name="Nazareth L."/>
            <person name="Ngo R."/>
            <person name="Nguyen L."/>
            <person name="Okwuonu G."/>
            <person name="Ongeri F."/>
            <person name="Patil S."/>
            <person name="Petrosino J."/>
            <person name="Pham C."/>
            <person name="Pham P."/>
            <person name="Pu L.-L."/>
            <person name="Puazo M."/>
            <person name="Raj R."/>
            <person name="Reid J."/>
            <person name="Rouhana J."/>
            <person name="Saada N."/>
            <person name="Shang Y."/>
            <person name="Simmons D."/>
            <person name="Thornton R."/>
            <person name="Warren J."/>
            <person name="Weissenberger G."/>
            <person name="Zhang J."/>
            <person name="Zhang L."/>
            <person name="Zhou C."/>
            <person name="Zhu D."/>
            <person name="Muzny D."/>
            <person name="Worley K."/>
            <person name="Gibbs R."/>
        </authorList>
    </citation>
    <scope>NUCLEOTIDE SEQUENCE [LARGE SCALE GENOMIC DNA]</scope>
    <source>
        <strain evidence="1 2">ATCC 43531</strain>
    </source>
</reference>
<dbReference type="STRING" id="638302.HMPREF0908_0940"/>
<dbReference type="HOGENOM" id="CLU_010686_0_0_9"/>
<dbReference type="eggNOG" id="COG1961">
    <property type="taxonomic scope" value="Bacteria"/>
</dbReference>
<comment type="caution">
    <text evidence="1">The sequence shown here is derived from an EMBL/GenBank/DDBJ whole genome shotgun (WGS) entry which is preliminary data.</text>
</comment>
<gene>
    <name evidence="1" type="ORF">HMPREF0908_0940</name>
</gene>
<dbReference type="AlphaFoldDB" id="C4V346"/>
<name>C4V346_9FIRM</name>
<dbReference type="Proteomes" id="UP000005309">
    <property type="component" value="Unassembled WGS sequence"/>
</dbReference>
<accession>C4V346</accession>
<keyword evidence="2" id="KW-1185">Reference proteome</keyword>
<organism evidence="1 2">
    <name type="scientific">Selenomonas flueggei ATCC 43531</name>
    <dbReference type="NCBI Taxonomy" id="638302"/>
    <lineage>
        <taxon>Bacteria</taxon>
        <taxon>Bacillati</taxon>
        <taxon>Bacillota</taxon>
        <taxon>Negativicutes</taxon>
        <taxon>Selenomonadales</taxon>
        <taxon>Selenomonadaceae</taxon>
        <taxon>Selenomonas</taxon>
    </lineage>
</organism>
<sequence length="177" mass="20076">MWGEAIISKPCSTRHLTEEEIKRIFVKALNSLVEVRENVIAELTELIDGVCQTEKLMEEHGKIEQELSVLAERLETLIRENARVAQDQTTYLKQENEIRARYLEKQGALEKLDEQITERESKRNTLEGMIQLVCGIDGEQVEFDEELWGGLLDHIVVKEDGQVVVVFKGGIEIGVGG</sequence>
<proteinExistence type="predicted"/>
<protein>
    <submittedName>
        <fullName evidence="1">Uncharacterized protein</fullName>
    </submittedName>
</protein>
<dbReference type="EMBL" id="ACLA01000013">
    <property type="protein sequence ID" value="EEQ48658.1"/>
    <property type="molecule type" value="Genomic_DNA"/>
</dbReference>
<evidence type="ECO:0000313" key="1">
    <source>
        <dbReference type="EMBL" id="EEQ48658.1"/>
    </source>
</evidence>
<evidence type="ECO:0000313" key="2">
    <source>
        <dbReference type="Proteomes" id="UP000005309"/>
    </source>
</evidence>